<name>A0A1I1LGC7_9RHOB</name>
<accession>A0A1I1LGC7</accession>
<dbReference type="STRING" id="441112.SAMN04488094_10825"/>
<dbReference type="InterPro" id="IPR038158">
    <property type="entry name" value="H-NOX_domain_sf"/>
</dbReference>
<reference evidence="2 3" key="1">
    <citation type="submission" date="2016-10" db="EMBL/GenBank/DDBJ databases">
        <authorList>
            <person name="de Groot N.N."/>
        </authorList>
    </citation>
    <scope>NUCLEOTIDE SEQUENCE [LARGE SCALE GENOMIC DNA]</scope>
    <source>
        <strain evidence="2 3">DSM 19548</strain>
    </source>
</reference>
<dbReference type="SUPFAM" id="SSF111126">
    <property type="entry name" value="Ligand-binding domain in the NO signalling and Golgi transport"/>
    <property type="match status" value="1"/>
</dbReference>
<evidence type="ECO:0000259" key="1">
    <source>
        <dbReference type="Pfam" id="PF07700"/>
    </source>
</evidence>
<dbReference type="GO" id="GO:0020037">
    <property type="term" value="F:heme binding"/>
    <property type="evidence" value="ECO:0007669"/>
    <property type="project" value="InterPro"/>
</dbReference>
<dbReference type="AlphaFoldDB" id="A0A1I1LGC7"/>
<feature type="domain" description="Heme NO-binding" evidence="1">
    <location>
        <begin position="2"/>
        <end position="156"/>
    </location>
</feature>
<keyword evidence="3" id="KW-1185">Reference proteome</keyword>
<sequence length="199" mass="21829">MHGLVNRSIQCFVQDTYGIETWHSIATSIGVGPEGFESLLVYDDGLSDAFMAAVVRQLNKPKDMLLEDVGTYLVSNPNKESIRRLMRFGGDTFVDFLHSLEDLPDRARLAVCDLELPTLALLDDGTGTYTLHVSGRNAKVAYVLLGILRAMADDYGALVLLELRECCTGDIAIDIGLLDTAFAEGRSFSLSPRRLEVQG</sequence>
<evidence type="ECO:0000313" key="3">
    <source>
        <dbReference type="Proteomes" id="UP000198728"/>
    </source>
</evidence>
<dbReference type="EMBL" id="FOLG01000008">
    <property type="protein sequence ID" value="SFC70058.1"/>
    <property type="molecule type" value="Genomic_DNA"/>
</dbReference>
<dbReference type="Proteomes" id="UP000198728">
    <property type="component" value="Unassembled WGS sequence"/>
</dbReference>
<dbReference type="Pfam" id="PF07700">
    <property type="entry name" value="HNOB"/>
    <property type="match status" value="1"/>
</dbReference>
<protein>
    <submittedName>
        <fullName evidence="2">Haem-NO-binding</fullName>
    </submittedName>
</protein>
<dbReference type="PANTHER" id="PTHR45655">
    <property type="entry name" value="GUANYLATE CYCLASE SOLUBLE SUBUNIT BETA-2"/>
    <property type="match status" value="1"/>
</dbReference>
<dbReference type="RefSeq" id="WP_093361228.1">
    <property type="nucleotide sequence ID" value="NZ_FOLG01000008.1"/>
</dbReference>
<dbReference type="Gene3D" id="3.90.1520.10">
    <property type="entry name" value="H-NOX domain"/>
    <property type="match status" value="1"/>
</dbReference>
<evidence type="ECO:0000313" key="2">
    <source>
        <dbReference type="EMBL" id="SFC70058.1"/>
    </source>
</evidence>
<dbReference type="InterPro" id="IPR024096">
    <property type="entry name" value="NO_sig/Golgi_transp_ligand-bd"/>
</dbReference>
<gene>
    <name evidence="2" type="ORF">SAMN04488094_10825</name>
</gene>
<dbReference type="InterPro" id="IPR011644">
    <property type="entry name" value="Heme_NO-bd"/>
</dbReference>
<organism evidence="2 3">
    <name type="scientific">Tropicimonas isoalkanivorans</name>
    <dbReference type="NCBI Taxonomy" id="441112"/>
    <lineage>
        <taxon>Bacteria</taxon>
        <taxon>Pseudomonadati</taxon>
        <taxon>Pseudomonadota</taxon>
        <taxon>Alphaproteobacteria</taxon>
        <taxon>Rhodobacterales</taxon>
        <taxon>Roseobacteraceae</taxon>
        <taxon>Tropicimonas</taxon>
    </lineage>
</organism>
<dbReference type="PANTHER" id="PTHR45655:SF13">
    <property type="entry name" value="SOLUBLE GUANYLATE CYCLASE GCY-32-RELATED"/>
    <property type="match status" value="1"/>
</dbReference>
<proteinExistence type="predicted"/>
<dbReference type="OrthoDB" id="981203at2"/>